<accession>A0A6C0CEP8</accession>
<name>A0A6C0CEP8_9ZZZZ</name>
<proteinExistence type="predicted"/>
<organism evidence="1">
    <name type="scientific">viral metagenome</name>
    <dbReference type="NCBI Taxonomy" id="1070528"/>
    <lineage>
        <taxon>unclassified sequences</taxon>
        <taxon>metagenomes</taxon>
        <taxon>organismal metagenomes</taxon>
    </lineage>
</organism>
<dbReference type="EMBL" id="MN739390">
    <property type="protein sequence ID" value="QHT02074.1"/>
    <property type="molecule type" value="Genomic_DNA"/>
</dbReference>
<dbReference type="AlphaFoldDB" id="A0A6C0CEP8"/>
<sequence length="364" mass="42847">MALPNVLHTKPLLLDAVNNRFPEDIVIKINNIICDDYIKRIYEALEKNLIKNIIKIFLNDKNLARFLYYYGYQTYYFNNIMTENLGIYGEPLYNFEWGDFECDISQEDYAGITEDTREPYILNMPSDVIFDEDNSSHTHNNGLFNFYKYDANIFSKILTLNETLWILKNYTAYDTRLLRDINEYDYDTYADINDDAQGDRATIANFEIDANNTFENIYDYDKEPFAIAWNLFNRGFNKLNIFKMISVLCYNTDIDNVIQQYYGVIGGTGSVNVDMKVNCGRLFRKTCYNVLKYFNKKIEKAVSDTTVISYLYAIYADDAGIQFDEEHEEHENKAYDILQNKGLLKTKRGNMLDILELLYELYLR</sequence>
<evidence type="ECO:0000313" key="1">
    <source>
        <dbReference type="EMBL" id="QHT02074.1"/>
    </source>
</evidence>
<protein>
    <submittedName>
        <fullName evidence="1">Uncharacterized protein</fullName>
    </submittedName>
</protein>
<reference evidence="1" key="1">
    <citation type="journal article" date="2020" name="Nature">
        <title>Giant virus diversity and host interactions through global metagenomics.</title>
        <authorList>
            <person name="Schulz F."/>
            <person name="Roux S."/>
            <person name="Paez-Espino D."/>
            <person name="Jungbluth S."/>
            <person name="Walsh D.A."/>
            <person name="Denef V.J."/>
            <person name="McMahon K.D."/>
            <person name="Konstantinidis K.T."/>
            <person name="Eloe-Fadrosh E.A."/>
            <person name="Kyrpides N.C."/>
            <person name="Woyke T."/>
        </authorList>
    </citation>
    <scope>NUCLEOTIDE SEQUENCE</scope>
    <source>
        <strain evidence="1">GVMAG-M-3300020565-3</strain>
    </source>
</reference>